<proteinExistence type="predicted"/>
<feature type="compositionally biased region" description="Basic residues" evidence="1">
    <location>
        <begin position="82"/>
        <end position="96"/>
    </location>
</feature>
<name>A0A0G4GX47_VITBC</name>
<accession>A0A0G4GX47</accession>
<evidence type="ECO:0000313" key="3">
    <source>
        <dbReference type="Proteomes" id="UP000041254"/>
    </source>
</evidence>
<gene>
    <name evidence="2" type="ORF">Vbra_858</name>
</gene>
<evidence type="ECO:0000256" key="1">
    <source>
        <dbReference type="SAM" id="MobiDB-lite"/>
    </source>
</evidence>
<dbReference type="VEuPathDB" id="CryptoDB:Vbra_858"/>
<protein>
    <submittedName>
        <fullName evidence="2">Uncharacterized protein</fullName>
    </submittedName>
</protein>
<sequence length="134" mass="14086">MVRVPQNGIWPGEDPQQHQGSGEDVTALARYLMAEEEGKTSGVGGGRRGEGWGSGEGLGSDGGRGWGGASSSGDDRTDGGRPRGRGQGRGKGRGRAAYHQTTESEEPPDANAGRGRHMNKPAWLVEMERNSKAD</sequence>
<organism evidence="2 3">
    <name type="scientific">Vitrella brassicaformis (strain CCMP3155)</name>
    <dbReference type="NCBI Taxonomy" id="1169540"/>
    <lineage>
        <taxon>Eukaryota</taxon>
        <taxon>Sar</taxon>
        <taxon>Alveolata</taxon>
        <taxon>Colpodellida</taxon>
        <taxon>Vitrellaceae</taxon>
        <taxon>Vitrella</taxon>
    </lineage>
</organism>
<feature type="region of interest" description="Disordered" evidence="1">
    <location>
        <begin position="1"/>
        <end position="134"/>
    </location>
</feature>
<reference evidence="2 3" key="1">
    <citation type="submission" date="2014-11" db="EMBL/GenBank/DDBJ databases">
        <authorList>
            <person name="Zhu J."/>
            <person name="Qi W."/>
            <person name="Song R."/>
        </authorList>
    </citation>
    <scope>NUCLEOTIDE SEQUENCE [LARGE SCALE GENOMIC DNA]</scope>
</reference>
<feature type="compositionally biased region" description="Gly residues" evidence="1">
    <location>
        <begin position="41"/>
        <end position="70"/>
    </location>
</feature>
<evidence type="ECO:0000313" key="2">
    <source>
        <dbReference type="EMBL" id="CEM35598.1"/>
    </source>
</evidence>
<keyword evidence="3" id="KW-1185">Reference proteome</keyword>
<dbReference type="EMBL" id="CDMY01000859">
    <property type="protein sequence ID" value="CEM35598.1"/>
    <property type="molecule type" value="Genomic_DNA"/>
</dbReference>
<dbReference type="InParanoid" id="A0A0G4GX47"/>
<dbReference type="AlphaFoldDB" id="A0A0G4GX47"/>
<dbReference type="Proteomes" id="UP000041254">
    <property type="component" value="Unassembled WGS sequence"/>
</dbReference>